<protein>
    <submittedName>
        <fullName evidence="1">Uncharacterized protein</fullName>
    </submittedName>
</protein>
<comment type="caution">
    <text evidence="1">The sequence shown here is derived from an EMBL/GenBank/DDBJ whole genome shotgun (WGS) entry which is preliminary data.</text>
</comment>
<accession>A0A8H3RNE3</accession>
<reference evidence="1 2" key="1">
    <citation type="submission" date="2020-01" db="EMBL/GenBank/DDBJ databases">
        <title>Draft genome sequence of Aspergillus udagawae IFM 46972.</title>
        <authorList>
            <person name="Takahashi H."/>
            <person name="Yaguchi T."/>
        </authorList>
    </citation>
    <scope>NUCLEOTIDE SEQUENCE [LARGE SCALE GENOMIC DNA]</scope>
    <source>
        <strain evidence="1 2">IFM 46972</strain>
    </source>
</reference>
<proteinExistence type="predicted"/>
<dbReference type="EMBL" id="BLKC01000017">
    <property type="protein sequence ID" value="GFF31642.1"/>
    <property type="molecule type" value="Genomic_DNA"/>
</dbReference>
<dbReference type="AlphaFoldDB" id="A0A8H3RNE3"/>
<dbReference type="Proteomes" id="UP000465221">
    <property type="component" value="Unassembled WGS sequence"/>
</dbReference>
<organism evidence="1 2">
    <name type="scientific">Aspergillus udagawae</name>
    <dbReference type="NCBI Taxonomy" id="91492"/>
    <lineage>
        <taxon>Eukaryota</taxon>
        <taxon>Fungi</taxon>
        <taxon>Dikarya</taxon>
        <taxon>Ascomycota</taxon>
        <taxon>Pezizomycotina</taxon>
        <taxon>Eurotiomycetes</taxon>
        <taxon>Eurotiomycetidae</taxon>
        <taxon>Eurotiales</taxon>
        <taxon>Aspergillaceae</taxon>
        <taxon>Aspergillus</taxon>
        <taxon>Aspergillus subgen. Fumigati</taxon>
    </lineage>
</organism>
<evidence type="ECO:0000313" key="1">
    <source>
        <dbReference type="EMBL" id="GFF31642.1"/>
    </source>
</evidence>
<name>A0A8H3RNE3_9EURO</name>
<sequence length="160" mass="17519">MPAPRPLHRLLRLPRRQLPLHLAQLIRRPGIGPHAVLLDLQSAPSCPLILRKPNPITEGLIPPLACLLPRKPRPPPQRNSHRHRINDPLLLPVEAHLLEAEQVRDELEVPAHSVHAGECAAQERREDGQPVLVDHGEGVRCEMAEEDGDGGCGGEGVAEG</sequence>
<evidence type="ECO:0000313" key="2">
    <source>
        <dbReference type="Proteomes" id="UP000465221"/>
    </source>
</evidence>
<gene>
    <name evidence="1" type="ORF">IFM46972_03290</name>
</gene>